<comment type="caution">
    <text evidence="2">The sequence shown here is derived from an EMBL/GenBank/DDBJ whole genome shotgun (WGS) entry which is preliminary data.</text>
</comment>
<feature type="compositionally biased region" description="Polar residues" evidence="1">
    <location>
        <begin position="170"/>
        <end position="183"/>
    </location>
</feature>
<evidence type="ECO:0000313" key="2">
    <source>
        <dbReference type="EMBL" id="ORY13628.1"/>
    </source>
</evidence>
<reference evidence="2 3" key="1">
    <citation type="submission" date="2016-07" db="EMBL/GenBank/DDBJ databases">
        <title>Pervasive Adenine N6-methylation of Active Genes in Fungi.</title>
        <authorList>
            <consortium name="DOE Joint Genome Institute"/>
            <person name="Mondo S.J."/>
            <person name="Dannebaum R.O."/>
            <person name="Kuo R.C."/>
            <person name="Labutti K."/>
            <person name="Haridas S."/>
            <person name="Kuo A."/>
            <person name="Salamov A."/>
            <person name="Ahrendt S.R."/>
            <person name="Lipzen A."/>
            <person name="Sullivan W."/>
            <person name="Andreopoulos W.B."/>
            <person name="Clum A."/>
            <person name="Lindquist E."/>
            <person name="Daum C."/>
            <person name="Ramamoorthy G.K."/>
            <person name="Gryganskyi A."/>
            <person name="Culley D."/>
            <person name="Magnuson J.K."/>
            <person name="James T.Y."/>
            <person name="O'Malley M.A."/>
            <person name="Stajich J.E."/>
            <person name="Spatafora J.W."/>
            <person name="Visel A."/>
            <person name="Grigoriev I.V."/>
        </authorList>
    </citation>
    <scope>NUCLEOTIDE SEQUENCE [LARGE SCALE GENOMIC DNA]</scope>
    <source>
        <strain evidence="2 3">CBS 115471</strain>
    </source>
</reference>
<keyword evidence="3" id="KW-1185">Reference proteome</keyword>
<protein>
    <submittedName>
        <fullName evidence="2">Uncharacterized protein</fullName>
    </submittedName>
</protein>
<gene>
    <name evidence="2" type="ORF">BCR34DRAFT_561838</name>
</gene>
<evidence type="ECO:0000256" key="1">
    <source>
        <dbReference type="SAM" id="MobiDB-lite"/>
    </source>
</evidence>
<feature type="region of interest" description="Disordered" evidence="1">
    <location>
        <begin position="79"/>
        <end position="234"/>
    </location>
</feature>
<dbReference type="EMBL" id="MCFA01000040">
    <property type="protein sequence ID" value="ORY13628.1"/>
    <property type="molecule type" value="Genomic_DNA"/>
</dbReference>
<dbReference type="Proteomes" id="UP000193144">
    <property type="component" value="Unassembled WGS sequence"/>
</dbReference>
<proteinExistence type="predicted"/>
<feature type="compositionally biased region" description="Basic and acidic residues" evidence="1">
    <location>
        <begin position="147"/>
        <end position="157"/>
    </location>
</feature>
<organism evidence="2 3">
    <name type="scientific">Clohesyomyces aquaticus</name>
    <dbReference type="NCBI Taxonomy" id="1231657"/>
    <lineage>
        <taxon>Eukaryota</taxon>
        <taxon>Fungi</taxon>
        <taxon>Dikarya</taxon>
        <taxon>Ascomycota</taxon>
        <taxon>Pezizomycotina</taxon>
        <taxon>Dothideomycetes</taxon>
        <taxon>Pleosporomycetidae</taxon>
        <taxon>Pleosporales</taxon>
        <taxon>Lindgomycetaceae</taxon>
        <taxon>Clohesyomyces</taxon>
    </lineage>
</organism>
<sequence length="272" mass="29333">MGLEHAPTPYDIHPGNYGLHFDMDLWSVSPHPSTGSSSTGLGTTDPAPCTVNSLLDISHVPPAGRSNFGLQRKIQMAATLPTPPQPNGQQSISGDDISRIPPAGRSTFSLQREIEKARRAGTLPSPPPPRPRPESQHSVSGEASEGFQERIDSEKLNRTVSDLSDAGEPGSSSGYKFSTSQPDSIPVPQPIESEDDIDAIRPVGPEADPPDDGNGESGEKGEDDAPTAEGKTSRRRWWSWKRLLSVLRACIRTKKGHVLKRKGGRRLDVAEQ</sequence>
<dbReference type="AlphaFoldDB" id="A0A1Y1ZTS9"/>
<name>A0A1Y1ZTS9_9PLEO</name>
<evidence type="ECO:0000313" key="3">
    <source>
        <dbReference type="Proteomes" id="UP000193144"/>
    </source>
</evidence>
<accession>A0A1Y1ZTS9</accession>